<dbReference type="Proteomes" id="UP000582837">
    <property type="component" value="Unassembled WGS sequence"/>
</dbReference>
<name>A0A841GV84_9BACT</name>
<evidence type="ECO:0000313" key="1">
    <source>
        <dbReference type="EMBL" id="MBB6068615.1"/>
    </source>
</evidence>
<reference evidence="1 2" key="1">
    <citation type="submission" date="2020-08" db="EMBL/GenBank/DDBJ databases">
        <title>Genomic Encyclopedia of Type Strains, Phase IV (KMG-IV): sequencing the most valuable type-strain genomes for metagenomic binning, comparative biology and taxonomic classification.</title>
        <authorList>
            <person name="Goeker M."/>
        </authorList>
    </citation>
    <scope>NUCLEOTIDE SEQUENCE [LARGE SCALE GENOMIC DNA]</scope>
    <source>
        <strain evidence="1 2">DSM 29007</strain>
    </source>
</reference>
<accession>A0A841GV84</accession>
<dbReference type="EMBL" id="JACHIA010000001">
    <property type="protein sequence ID" value="MBB6068615.1"/>
    <property type="molecule type" value="Genomic_DNA"/>
</dbReference>
<comment type="caution">
    <text evidence="1">The sequence shown here is derived from an EMBL/GenBank/DDBJ whole genome shotgun (WGS) entry which is preliminary data.</text>
</comment>
<gene>
    <name evidence="1" type="ORF">HNQ61_000226</name>
</gene>
<evidence type="ECO:0000313" key="2">
    <source>
        <dbReference type="Proteomes" id="UP000582837"/>
    </source>
</evidence>
<dbReference type="RefSeq" id="WP_170030851.1">
    <property type="nucleotide sequence ID" value="NZ_JABDTL010000001.1"/>
</dbReference>
<keyword evidence="2" id="KW-1185">Reference proteome</keyword>
<proteinExistence type="predicted"/>
<protein>
    <submittedName>
        <fullName evidence="1">Uncharacterized protein</fullName>
    </submittedName>
</protein>
<dbReference type="AlphaFoldDB" id="A0A841GV84"/>
<organism evidence="1 2">
    <name type="scientific">Longimicrobium terrae</name>
    <dbReference type="NCBI Taxonomy" id="1639882"/>
    <lineage>
        <taxon>Bacteria</taxon>
        <taxon>Pseudomonadati</taxon>
        <taxon>Gemmatimonadota</taxon>
        <taxon>Longimicrobiia</taxon>
        <taxon>Longimicrobiales</taxon>
        <taxon>Longimicrobiaceae</taxon>
        <taxon>Longimicrobium</taxon>
    </lineage>
</organism>
<sequence>MSVQTAEDGRVPASGAAPRIALVIQGPIYEQLNGHSTLEILEFLSASPLRRHFHVVYAAWDTEAPERLNVLRPHLDQVSLARQPERWGSGNRNLQRHGIAAALDLIEPGGFEYVLKTRSDFGLTDRLLGALVERAERGYERVLVTNVFTRYEPFHISDMLVFSTFANVRAWYDTREVYYEDLYSPEVQFARMFVRSRQLPYPMTMLGHLEFLRDWIEVLDFGEYGLVWFKDLQISRSAFNRFNWIIYDRDSGPTLTRLIPAGYPERLRRTWIPLGVVATGLLLRDLLVRSTLVGGGALLERLGLGVKFTTFRLASGKQLRFKWGVATKRYAYYHVDPMGSEHDMPIGGHTRRPPPPAQLGEPLPEMRTVLRTPLLRVDLLRASPPSGKE</sequence>